<organism evidence="1 2">
    <name type="scientific">Lysobacter enzymogenes</name>
    <dbReference type="NCBI Taxonomy" id="69"/>
    <lineage>
        <taxon>Bacteria</taxon>
        <taxon>Pseudomonadati</taxon>
        <taxon>Pseudomonadota</taxon>
        <taxon>Gammaproteobacteria</taxon>
        <taxon>Lysobacterales</taxon>
        <taxon>Lysobacteraceae</taxon>
        <taxon>Lysobacter</taxon>
    </lineage>
</organism>
<dbReference type="PATRIC" id="fig|69.6.peg.693"/>
<sequence>MPTPLAQAKKSAFDIANQLDDAADAIRDRSRQAYAAGKMSLDEYTDARIKEMELRAEASVVAAVNLGAALDAGAQAGQNIEQAIADAKARIETVKTFRKGLEIVAALVVLAGALASGNAKAVVKAGKGVADLV</sequence>
<proteinExistence type="predicted"/>
<dbReference type="KEGG" id="lez:GLE_0705"/>
<dbReference type="STRING" id="69.GLE_0705"/>
<accession>A0A0S2DC57</accession>
<gene>
    <name evidence="1" type="ORF">GLE_0705</name>
</gene>
<evidence type="ECO:0000313" key="2">
    <source>
        <dbReference type="Proteomes" id="UP000061569"/>
    </source>
</evidence>
<dbReference type="OrthoDB" id="9908641at2"/>
<dbReference type="AlphaFoldDB" id="A0A0S2DC57"/>
<reference evidence="1 2" key="1">
    <citation type="submission" date="2015-11" db="EMBL/GenBank/DDBJ databases">
        <title>Genome sequences of Lysobacter enzymogenes strain C3 and Lysobacter antibioticus ATCC 29479.</title>
        <authorList>
            <person name="Kobayashi D.Y."/>
        </authorList>
    </citation>
    <scope>NUCLEOTIDE SEQUENCE [LARGE SCALE GENOMIC DNA]</scope>
    <source>
        <strain evidence="1 2">C3</strain>
    </source>
</reference>
<protein>
    <submittedName>
        <fullName evidence="1">Uncharacterized protein</fullName>
    </submittedName>
</protein>
<dbReference type="EMBL" id="CP013140">
    <property type="protein sequence ID" value="ALN56063.1"/>
    <property type="molecule type" value="Genomic_DNA"/>
</dbReference>
<name>A0A0S2DC57_LYSEN</name>
<dbReference type="Proteomes" id="UP000061569">
    <property type="component" value="Chromosome"/>
</dbReference>
<evidence type="ECO:0000313" key="1">
    <source>
        <dbReference type="EMBL" id="ALN56063.1"/>
    </source>
</evidence>